<keyword evidence="3" id="KW-1185">Reference proteome</keyword>
<gene>
    <name evidence="2" type="ORF">PRUPE_7G154100</name>
</gene>
<dbReference type="AlphaFoldDB" id="A0A251NBW7"/>
<keyword evidence="1" id="KW-1133">Transmembrane helix</keyword>
<sequence length="141" mass="16028">MIGLCNGCIRCRDERLRGRVCVLDRSLSSDLCHDRCACMAGHKNTLIKKQKRFFGLEGRLHGVLPRVSPSVVWCVICVVLSLLCFIFRSPAHPSMLDRGQQRRPNLSRPRYYLPNSISIDMHPSNSSTEICHLHSQLTIII</sequence>
<keyword evidence="1" id="KW-0472">Membrane</keyword>
<feature type="transmembrane region" description="Helical" evidence="1">
    <location>
        <begin position="70"/>
        <end position="88"/>
    </location>
</feature>
<dbReference type="EMBL" id="CM007657">
    <property type="protein sequence ID" value="ONH96822.1"/>
    <property type="molecule type" value="Genomic_DNA"/>
</dbReference>
<reference evidence="2 3" key="1">
    <citation type="journal article" date="2013" name="Nat. Genet.">
        <title>The high-quality draft genome of peach (Prunus persica) identifies unique patterns of genetic diversity, domestication and genome evolution.</title>
        <authorList>
            <consortium name="International Peach Genome Initiative"/>
            <person name="Verde I."/>
            <person name="Abbott A.G."/>
            <person name="Scalabrin S."/>
            <person name="Jung S."/>
            <person name="Shu S."/>
            <person name="Marroni F."/>
            <person name="Zhebentyayeva T."/>
            <person name="Dettori M.T."/>
            <person name="Grimwood J."/>
            <person name="Cattonaro F."/>
            <person name="Zuccolo A."/>
            <person name="Rossini L."/>
            <person name="Jenkins J."/>
            <person name="Vendramin E."/>
            <person name="Meisel L.A."/>
            <person name="Decroocq V."/>
            <person name="Sosinski B."/>
            <person name="Prochnik S."/>
            <person name="Mitros T."/>
            <person name="Policriti A."/>
            <person name="Cipriani G."/>
            <person name="Dondini L."/>
            <person name="Ficklin S."/>
            <person name="Goodstein D.M."/>
            <person name="Xuan P."/>
            <person name="Del Fabbro C."/>
            <person name="Aramini V."/>
            <person name="Copetti D."/>
            <person name="Gonzalez S."/>
            <person name="Horner D.S."/>
            <person name="Falchi R."/>
            <person name="Lucas S."/>
            <person name="Mica E."/>
            <person name="Maldonado J."/>
            <person name="Lazzari B."/>
            <person name="Bielenberg D."/>
            <person name="Pirona R."/>
            <person name="Miculan M."/>
            <person name="Barakat A."/>
            <person name="Testolin R."/>
            <person name="Stella A."/>
            <person name="Tartarini S."/>
            <person name="Tonutti P."/>
            <person name="Arus P."/>
            <person name="Orellana A."/>
            <person name="Wells C."/>
            <person name="Main D."/>
            <person name="Vizzotto G."/>
            <person name="Silva H."/>
            <person name="Salamini F."/>
            <person name="Schmutz J."/>
            <person name="Morgante M."/>
            <person name="Rokhsar D.S."/>
        </authorList>
    </citation>
    <scope>NUCLEOTIDE SEQUENCE [LARGE SCALE GENOMIC DNA]</scope>
    <source>
        <strain evidence="3">cv. Nemared</strain>
    </source>
</reference>
<organism evidence="2 3">
    <name type="scientific">Prunus persica</name>
    <name type="common">Peach</name>
    <name type="synonym">Amygdalus persica</name>
    <dbReference type="NCBI Taxonomy" id="3760"/>
    <lineage>
        <taxon>Eukaryota</taxon>
        <taxon>Viridiplantae</taxon>
        <taxon>Streptophyta</taxon>
        <taxon>Embryophyta</taxon>
        <taxon>Tracheophyta</taxon>
        <taxon>Spermatophyta</taxon>
        <taxon>Magnoliopsida</taxon>
        <taxon>eudicotyledons</taxon>
        <taxon>Gunneridae</taxon>
        <taxon>Pentapetalae</taxon>
        <taxon>rosids</taxon>
        <taxon>fabids</taxon>
        <taxon>Rosales</taxon>
        <taxon>Rosaceae</taxon>
        <taxon>Amygdaloideae</taxon>
        <taxon>Amygdaleae</taxon>
        <taxon>Prunus</taxon>
    </lineage>
</organism>
<accession>A0A251NBW7</accession>
<dbReference type="Gramene" id="ONH96822">
    <property type="protein sequence ID" value="ONH96822"/>
    <property type="gene ID" value="PRUPE_7G154100"/>
</dbReference>
<evidence type="ECO:0000313" key="3">
    <source>
        <dbReference type="Proteomes" id="UP000006882"/>
    </source>
</evidence>
<keyword evidence="1" id="KW-0812">Transmembrane</keyword>
<dbReference type="Proteomes" id="UP000006882">
    <property type="component" value="Chromosome G7"/>
</dbReference>
<evidence type="ECO:0000313" key="2">
    <source>
        <dbReference type="EMBL" id="ONH96822.1"/>
    </source>
</evidence>
<protein>
    <submittedName>
        <fullName evidence="2">Uncharacterized protein</fullName>
    </submittedName>
</protein>
<evidence type="ECO:0000256" key="1">
    <source>
        <dbReference type="SAM" id="Phobius"/>
    </source>
</evidence>
<proteinExistence type="predicted"/>
<name>A0A251NBW7_PRUPE</name>